<feature type="transmembrane region" description="Helical" evidence="7">
    <location>
        <begin position="200"/>
        <end position="222"/>
    </location>
</feature>
<keyword evidence="2 7" id="KW-0813">Transport</keyword>
<keyword evidence="6 7" id="KW-0472">Membrane</keyword>
<evidence type="ECO:0000256" key="5">
    <source>
        <dbReference type="ARBA" id="ARBA00022989"/>
    </source>
</evidence>
<dbReference type="InterPro" id="IPR000515">
    <property type="entry name" value="MetI-like"/>
</dbReference>
<evidence type="ECO:0000256" key="2">
    <source>
        <dbReference type="ARBA" id="ARBA00022448"/>
    </source>
</evidence>
<gene>
    <name evidence="9" type="ORF">ENP13_08430</name>
</gene>
<feature type="transmembrane region" description="Helical" evidence="7">
    <location>
        <begin position="157"/>
        <end position="179"/>
    </location>
</feature>
<keyword evidence="4 7" id="KW-0812">Transmembrane</keyword>
<sequence length="294" mass="33055">MSASVSTRPGGRPRPWIQPHLVLAALTIGLLLLFVLLPMAWMISTSFKSQVAAMQQPPRWIPEVPTFENYAKLLDPRGEGGRRFLRYLLNSFIVSTATTVLGTAVAVPAAYAFSRFRFPGRRLLFMTILVRNMFPAVVFLIPLFILMRTFGLVDRHASLIITYMTFGLPLAIWLLKGYYDNIPTELEEAALVDGATRFFAFVRVVMPLSVPGIVAAAIYVFIQAWNEYLYALTFLNSDELMTLPVGLQSYFSEFVTDWPGLMASSFVMSIPVVVLFMVLQRYFVRALTEGALKT</sequence>
<feature type="domain" description="ABC transmembrane type-1" evidence="8">
    <location>
        <begin position="88"/>
        <end position="279"/>
    </location>
</feature>
<keyword evidence="5 7" id="KW-1133">Transmembrane helix</keyword>
<evidence type="ECO:0000256" key="1">
    <source>
        <dbReference type="ARBA" id="ARBA00004651"/>
    </source>
</evidence>
<comment type="caution">
    <text evidence="9">The sequence shown here is derived from an EMBL/GenBank/DDBJ whole genome shotgun (WGS) entry which is preliminary data.</text>
</comment>
<dbReference type="InterPro" id="IPR050901">
    <property type="entry name" value="BP-dep_ABC_trans_perm"/>
</dbReference>
<evidence type="ECO:0000256" key="3">
    <source>
        <dbReference type="ARBA" id="ARBA00022475"/>
    </source>
</evidence>
<dbReference type="SUPFAM" id="SSF161098">
    <property type="entry name" value="MetI-like"/>
    <property type="match status" value="1"/>
</dbReference>
<comment type="subcellular location">
    <subcellularLocation>
        <location evidence="1 7">Cell membrane</location>
        <topology evidence="1 7">Multi-pass membrane protein</topology>
    </subcellularLocation>
</comment>
<proteinExistence type="inferred from homology"/>
<protein>
    <submittedName>
        <fullName evidence="9">Carbohydrate ABC transporter permease</fullName>
    </submittedName>
</protein>
<dbReference type="Pfam" id="PF00528">
    <property type="entry name" value="BPD_transp_1"/>
    <property type="match status" value="1"/>
</dbReference>
<evidence type="ECO:0000256" key="4">
    <source>
        <dbReference type="ARBA" id="ARBA00022692"/>
    </source>
</evidence>
<dbReference type="PROSITE" id="PS50928">
    <property type="entry name" value="ABC_TM1"/>
    <property type="match status" value="1"/>
</dbReference>
<feature type="transmembrane region" description="Helical" evidence="7">
    <location>
        <begin position="21"/>
        <end position="43"/>
    </location>
</feature>
<name>A0A7C2WBR5_9BACT</name>
<evidence type="ECO:0000313" key="9">
    <source>
        <dbReference type="EMBL" id="HEX71251.1"/>
    </source>
</evidence>
<evidence type="ECO:0000259" key="8">
    <source>
        <dbReference type="PROSITE" id="PS50928"/>
    </source>
</evidence>
<dbReference type="GO" id="GO:0055085">
    <property type="term" value="P:transmembrane transport"/>
    <property type="evidence" value="ECO:0007669"/>
    <property type="project" value="InterPro"/>
</dbReference>
<feature type="transmembrane region" description="Helical" evidence="7">
    <location>
        <begin position="87"/>
        <end position="111"/>
    </location>
</feature>
<dbReference type="PANTHER" id="PTHR32243">
    <property type="entry name" value="MALTOSE TRANSPORT SYSTEM PERMEASE-RELATED"/>
    <property type="match status" value="1"/>
</dbReference>
<dbReference type="Gene3D" id="1.10.3720.10">
    <property type="entry name" value="MetI-like"/>
    <property type="match status" value="1"/>
</dbReference>
<dbReference type="CDD" id="cd06261">
    <property type="entry name" value="TM_PBP2"/>
    <property type="match status" value="1"/>
</dbReference>
<dbReference type="PANTHER" id="PTHR32243:SF18">
    <property type="entry name" value="INNER MEMBRANE ABC TRANSPORTER PERMEASE PROTEIN YCJP"/>
    <property type="match status" value="1"/>
</dbReference>
<organism evidence="9">
    <name type="scientific">Thermorudis sp</name>
    <dbReference type="NCBI Taxonomy" id="1969470"/>
    <lineage>
        <taxon>Bacteria</taxon>
        <taxon>Pseudomonadati</taxon>
        <taxon>Thermomicrobiota</taxon>
        <taxon>Thermomicrobia</taxon>
        <taxon>Thermomicrobia incertae sedis</taxon>
        <taxon>Thermorudis</taxon>
    </lineage>
</organism>
<comment type="similarity">
    <text evidence="7">Belongs to the binding-protein-dependent transport system permease family.</text>
</comment>
<evidence type="ECO:0000256" key="7">
    <source>
        <dbReference type="RuleBase" id="RU363032"/>
    </source>
</evidence>
<keyword evidence="3" id="KW-1003">Cell membrane</keyword>
<feature type="transmembrane region" description="Helical" evidence="7">
    <location>
        <begin position="123"/>
        <end position="145"/>
    </location>
</feature>
<dbReference type="AlphaFoldDB" id="A0A7C2WBR5"/>
<dbReference type="InterPro" id="IPR035906">
    <property type="entry name" value="MetI-like_sf"/>
</dbReference>
<accession>A0A7C2WBR5</accession>
<dbReference type="GO" id="GO:0005886">
    <property type="term" value="C:plasma membrane"/>
    <property type="evidence" value="ECO:0007669"/>
    <property type="project" value="UniProtKB-SubCell"/>
</dbReference>
<feature type="transmembrane region" description="Helical" evidence="7">
    <location>
        <begin position="258"/>
        <end position="279"/>
    </location>
</feature>
<evidence type="ECO:0000256" key="6">
    <source>
        <dbReference type="ARBA" id="ARBA00023136"/>
    </source>
</evidence>
<reference evidence="9" key="1">
    <citation type="journal article" date="2020" name="mSystems">
        <title>Genome- and Community-Level Interaction Insights into Carbon Utilization and Element Cycling Functions of Hydrothermarchaeota in Hydrothermal Sediment.</title>
        <authorList>
            <person name="Zhou Z."/>
            <person name="Liu Y."/>
            <person name="Xu W."/>
            <person name="Pan J."/>
            <person name="Luo Z.H."/>
            <person name="Li M."/>
        </authorList>
    </citation>
    <scope>NUCLEOTIDE SEQUENCE [LARGE SCALE GENOMIC DNA]</scope>
    <source>
        <strain evidence="9">SpSt-192</strain>
    </source>
</reference>
<dbReference type="EMBL" id="DSID01000638">
    <property type="protein sequence ID" value="HEX71251.1"/>
    <property type="molecule type" value="Genomic_DNA"/>
</dbReference>